<evidence type="ECO:0000259" key="2">
    <source>
        <dbReference type="Pfam" id="PF21113"/>
    </source>
</evidence>
<sequence>MKTIKVTLDYGRTGLDVEIPADRLVGPLTIREHPPLPDPDSAVAEALAHPTGSPPLADLARGRRDACILVCDITRPVPNRTILPPLLKTLHDAGIAREDVLILVATGLHRPSTPAEKVEMLGPDIAAAYRVEDHRGTLRDEHTYLGDTPRGIPAWIDTRYVRADLKIAVGLIEPHLMAGFSGGRKLICPGVASIETVKHWHGPELLEHPNADCGILDGNPVHEENTRIARMAGCDFIVNVTLDDQRRITSVVAGDMERAFLEGVAFVREIVRAPVARPVDIVVTSSAGYPLDTTFYQSVKGMTGCLPIVKQGGTIILAASMSEGVGSPELQSIFAENPTPEAFMSRILGKDYFVMDQWQVEELAKVLRKARVKVVTDGLPPETLARCYVESAPSVESALADALAEYGPAAKVAVIPRGPYVLPTLQGS</sequence>
<proteinExistence type="predicted"/>
<evidence type="ECO:0000259" key="1">
    <source>
        <dbReference type="Pfam" id="PF09861"/>
    </source>
</evidence>
<dbReference type="Gene3D" id="3.90.226.30">
    <property type="match status" value="1"/>
</dbReference>
<dbReference type="Pfam" id="PF09861">
    <property type="entry name" value="Lar_N"/>
    <property type="match status" value="1"/>
</dbReference>
<dbReference type="PANTHER" id="PTHR33171:SF17">
    <property type="entry name" value="LARA-LIKE N-TERMINAL DOMAIN-CONTAINING PROTEIN"/>
    <property type="match status" value="1"/>
</dbReference>
<dbReference type="InterPro" id="IPR048520">
    <property type="entry name" value="LarA_C"/>
</dbReference>
<organism evidence="3 4">
    <name type="scientific">Aquisphaera giovannonii</name>
    <dbReference type="NCBI Taxonomy" id="406548"/>
    <lineage>
        <taxon>Bacteria</taxon>
        <taxon>Pseudomonadati</taxon>
        <taxon>Planctomycetota</taxon>
        <taxon>Planctomycetia</taxon>
        <taxon>Isosphaerales</taxon>
        <taxon>Isosphaeraceae</taxon>
        <taxon>Aquisphaera</taxon>
    </lineage>
</organism>
<gene>
    <name evidence="3" type="ORF">OJF2_22940</name>
</gene>
<dbReference type="InterPro" id="IPR043166">
    <property type="entry name" value="LarA-like_C"/>
</dbReference>
<feature type="domain" description="LarA-like N-terminal" evidence="1">
    <location>
        <begin position="10"/>
        <end position="212"/>
    </location>
</feature>
<dbReference type="Proteomes" id="UP000324233">
    <property type="component" value="Chromosome"/>
</dbReference>
<dbReference type="Gene3D" id="3.40.50.11440">
    <property type="match status" value="1"/>
</dbReference>
<reference evidence="3 4" key="1">
    <citation type="submission" date="2019-08" db="EMBL/GenBank/DDBJ databases">
        <title>Deep-cultivation of Planctomycetes and their phenomic and genomic characterization uncovers novel biology.</title>
        <authorList>
            <person name="Wiegand S."/>
            <person name="Jogler M."/>
            <person name="Boedeker C."/>
            <person name="Pinto D."/>
            <person name="Vollmers J."/>
            <person name="Rivas-Marin E."/>
            <person name="Kohn T."/>
            <person name="Peeters S.H."/>
            <person name="Heuer A."/>
            <person name="Rast P."/>
            <person name="Oberbeckmann S."/>
            <person name="Bunk B."/>
            <person name="Jeske O."/>
            <person name="Meyerdierks A."/>
            <person name="Storesund J.E."/>
            <person name="Kallscheuer N."/>
            <person name="Luecker S."/>
            <person name="Lage O.M."/>
            <person name="Pohl T."/>
            <person name="Merkel B.J."/>
            <person name="Hornburger P."/>
            <person name="Mueller R.-W."/>
            <person name="Bruemmer F."/>
            <person name="Labrenz M."/>
            <person name="Spormann A.M."/>
            <person name="Op den Camp H."/>
            <person name="Overmann J."/>
            <person name="Amann R."/>
            <person name="Jetten M.S.M."/>
            <person name="Mascher T."/>
            <person name="Medema M.H."/>
            <person name="Devos D.P."/>
            <person name="Kaster A.-K."/>
            <person name="Ovreas L."/>
            <person name="Rohde M."/>
            <person name="Galperin M.Y."/>
            <person name="Jogler C."/>
        </authorList>
    </citation>
    <scope>NUCLEOTIDE SEQUENCE [LARGE SCALE GENOMIC DNA]</scope>
    <source>
        <strain evidence="3 4">OJF2</strain>
    </source>
</reference>
<dbReference type="InterPro" id="IPR048068">
    <property type="entry name" value="LarA-like"/>
</dbReference>
<accession>A0A5B9W190</accession>
<name>A0A5B9W190_9BACT</name>
<dbReference type="InterPro" id="IPR018657">
    <property type="entry name" value="LarA-like_N"/>
</dbReference>
<dbReference type="PANTHER" id="PTHR33171">
    <property type="entry name" value="LAR_N DOMAIN-CONTAINING PROTEIN"/>
    <property type="match status" value="1"/>
</dbReference>
<keyword evidence="4" id="KW-1185">Reference proteome</keyword>
<protein>
    <submittedName>
        <fullName evidence="3">Uncharacterized protein</fullName>
    </submittedName>
</protein>
<dbReference type="RefSeq" id="WP_246196494.1">
    <property type="nucleotide sequence ID" value="NZ_CP042997.1"/>
</dbReference>
<dbReference type="Pfam" id="PF21113">
    <property type="entry name" value="LarA_C"/>
    <property type="match status" value="1"/>
</dbReference>
<dbReference type="AlphaFoldDB" id="A0A5B9W190"/>
<dbReference type="InterPro" id="IPR047926">
    <property type="entry name" value="Ni_dep_LarA"/>
</dbReference>
<dbReference type="GO" id="GO:0050043">
    <property type="term" value="F:lactate racemase activity"/>
    <property type="evidence" value="ECO:0007669"/>
    <property type="project" value="InterPro"/>
</dbReference>
<dbReference type="KEGG" id="agv:OJF2_22940"/>
<evidence type="ECO:0000313" key="3">
    <source>
        <dbReference type="EMBL" id="QEH33765.1"/>
    </source>
</evidence>
<dbReference type="EMBL" id="CP042997">
    <property type="protein sequence ID" value="QEH33765.1"/>
    <property type="molecule type" value="Genomic_DNA"/>
</dbReference>
<dbReference type="NCBIfam" id="NF033504">
    <property type="entry name" value="Ni_dep_LarA"/>
    <property type="match status" value="1"/>
</dbReference>
<feature type="domain" description="Lactate racemase C-terminal" evidence="2">
    <location>
        <begin position="277"/>
        <end position="418"/>
    </location>
</feature>
<evidence type="ECO:0000313" key="4">
    <source>
        <dbReference type="Proteomes" id="UP000324233"/>
    </source>
</evidence>